<name>A0A9D1HDE5_9FIRM</name>
<dbReference type="Proteomes" id="UP000824159">
    <property type="component" value="Unassembled WGS sequence"/>
</dbReference>
<dbReference type="GO" id="GO:0016020">
    <property type="term" value="C:membrane"/>
    <property type="evidence" value="ECO:0007669"/>
    <property type="project" value="InterPro"/>
</dbReference>
<evidence type="ECO:0000313" key="2">
    <source>
        <dbReference type="EMBL" id="HIU00181.1"/>
    </source>
</evidence>
<reference evidence="2" key="2">
    <citation type="journal article" date="2021" name="PeerJ">
        <title>Extensive microbial diversity within the chicken gut microbiome revealed by metagenomics and culture.</title>
        <authorList>
            <person name="Gilroy R."/>
            <person name="Ravi A."/>
            <person name="Getino M."/>
            <person name="Pursley I."/>
            <person name="Horton D.L."/>
            <person name="Alikhan N.F."/>
            <person name="Baker D."/>
            <person name="Gharbi K."/>
            <person name="Hall N."/>
            <person name="Watson M."/>
            <person name="Adriaenssens E.M."/>
            <person name="Foster-Nyarko E."/>
            <person name="Jarju S."/>
            <person name="Secka A."/>
            <person name="Antonio M."/>
            <person name="Oren A."/>
            <person name="Chaudhuri R.R."/>
            <person name="La Ragione R."/>
            <person name="Hildebrand F."/>
            <person name="Pallen M.J."/>
        </authorList>
    </citation>
    <scope>NUCLEOTIDE SEQUENCE</scope>
    <source>
        <strain evidence="2">CHK176-22527</strain>
    </source>
</reference>
<feature type="transmembrane region" description="Helical" evidence="1">
    <location>
        <begin position="57"/>
        <end position="78"/>
    </location>
</feature>
<keyword evidence="1" id="KW-1133">Transmembrane helix</keyword>
<dbReference type="EMBL" id="DVLX01000097">
    <property type="protein sequence ID" value="HIU00181.1"/>
    <property type="molecule type" value="Genomic_DNA"/>
</dbReference>
<dbReference type="AlphaFoldDB" id="A0A9D1HDE5"/>
<keyword evidence="1" id="KW-0812">Transmembrane</keyword>
<gene>
    <name evidence="2" type="ORF">IAD12_08015</name>
</gene>
<dbReference type="Pfam" id="PF01554">
    <property type="entry name" value="MatE"/>
    <property type="match status" value="1"/>
</dbReference>
<sequence length="79" mass="8533">MENNLNDIKNRDLIGMLGRVALPIALQSLIGSSLNLIDNLMVGSLGELQLNAVGVAVQLFFIYWMLLYGFCGGAATFIS</sequence>
<feature type="transmembrane region" description="Helical" evidence="1">
    <location>
        <begin position="20"/>
        <end position="37"/>
    </location>
</feature>
<dbReference type="GO" id="GO:0042910">
    <property type="term" value="F:xenobiotic transmembrane transporter activity"/>
    <property type="evidence" value="ECO:0007669"/>
    <property type="project" value="InterPro"/>
</dbReference>
<comment type="caution">
    <text evidence="2">The sequence shown here is derived from an EMBL/GenBank/DDBJ whole genome shotgun (WGS) entry which is preliminary data.</text>
</comment>
<evidence type="ECO:0000256" key="1">
    <source>
        <dbReference type="SAM" id="Phobius"/>
    </source>
</evidence>
<dbReference type="InterPro" id="IPR002528">
    <property type="entry name" value="MATE_fam"/>
</dbReference>
<dbReference type="GO" id="GO:0015297">
    <property type="term" value="F:antiporter activity"/>
    <property type="evidence" value="ECO:0007669"/>
    <property type="project" value="InterPro"/>
</dbReference>
<evidence type="ECO:0008006" key="4">
    <source>
        <dbReference type="Google" id="ProtNLM"/>
    </source>
</evidence>
<reference evidence="2" key="1">
    <citation type="submission" date="2020-10" db="EMBL/GenBank/DDBJ databases">
        <authorList>
            <person name="Gilroy R."/>
        </authorList>
    </citation>
    <scope>NUCLEOTIDE SEQUENCE</scope>
    <source>
        <strain evidence="2">CHK176-22527</strain>
    </source>
</reference>
<protein>
    <recommendedName>
        <fullName evidence="4">MATE family efflux transporter</fullName>
    </recommendedName>
</protein>
<evidence type="ECO:0000313" key="3">
    <source>
        <dbReference type="Proteomes" id="UP000824159"/>
    </source>
</evidence>
<keyword evidence="1" id="KW-0472">Membrane</keyword>
<organism evidence="2 3">
    <name type="scientific">Candidatus Allocopromorpha excrementavium</name>
    <dbReference type="NCBI Taxonomy" id="2840741"/>
    <lineage>
        <taxon>Bacteria</taxon>
        <taxon>Bacillati</taxon>
        <taxon>Bacillota</taxon>
        <taxon>Clostridia</taxon>
        <taxon>Eubacteriales</taxon>
        <taxon>Eubacteriaceae</taxon>
        <taxon>Eubacteriaceae incertae sedis</taxon>
        <taxon>Candidatus Allocopromorpha</taxon>
    </lineage>
</organism>
<proteinExistence type="predicted"/>
<accession>A0A9D1HDE5</accession>